<dbReference type="GO" id="GO:0004519">
    <property type="term" value="F:endonuclease activity"/>
    <property type="evidence" value="ECO:0007669"/>
    <property type="project" value="UniProtKB-KW"/>
</dbReference>
<evidence type="ECO:0000259" key="3">
    <source>
        <dbReference type="Pfam" id="PF04471"/>
    </source>
</evidence>
<evidence type="ECO:0000313" key="5">
    <source>
        <dbReference type="Proteomes" id="UP001527882"/>
    </source>
</evidence>
<keyword evidence="4" id="KW-0378">Hydrolase</keyword>
<keyword evidence="1" id="KW-0175">Coiled coil</keyword>
<evidence type="ECO:0000256" key="2">
    <source>
        <dbReference type="SAM" id="Phobius"/>
    </source>
</evidence>
<dbReference type="PANTHER" id="PTHR30015">
    <property type="entry name" value="MRR RESTRICTION SYSTEM PROTEIN"/>
    <property type="match status" value="1"/>
</dbReference>
<keyword evidence="2" id="KW-0472">Membrane</keyword>
<sequence length="325" mass="38257">MSTRCKNCVKTTELKYKYGKNNNSTIEAFSLEFCDDCFVTIYSNNLFKEMTSGNNLFRVLMFSLFGALIIAMAIILILYGIIIVNFELLNPSYLLTSLFFLFFGIWLVSIRFLLINVTKFRTNIKVRKKLSEINDLTKLIIQEKEIADRKKQEQIKKERERTEREKQEQIWREQQRQEQLRREQDRQERIRKAREKEYKIKNCGIEEIDKMDGIDFEKRLENLFVVLDYKVTVTPKSGDQGVDLILKKDSKKIAVQAKRYKGKVGNSAVQEILAGRTYYDCSEGWVVTTSYFTESAKNLASKVKIKLIDREELIKLLIQQQEKRA</sequence>
<evidence type="ECO:0000256" key="1">
    <source>
        <dbReference type="SAM" id="Coils"/>
    </source>
</evidence>
<dbReference type="Gene3D" id="3.40.1350.10">
    <property type="match status" value="1"/>
</dbReference>
<dbReference type="InterPro" id="IPR011335">
    <property type="entry name" value="Restrct_endonuc-II-like"/>
</dbReference>
<evidence type="ECO:0000313" key="4">
    <source>
        <dbReference type="EMBL" id="MCZ8514352.1"/>
    </source>
</evidence>
<keyword evidence="4" id="KW-0540">Nuclease</keyword>
<feature type="coiled-coil region" evidence="1">
    <location>
        <begin position="150"/>
        <end position="183"/>
    </location>
</feature>
<dbReference type="EMBL" id="JAQAGZ010000011">
    <property type="protein sequence ID" value="MCZ8514352.1"/>
    <property type="molecule type" value="Genomic_DNA"/>
</dbReference>
<dbReference type="EC" id="3.1.21.-" evidence="4"/>
<dbReference type="InterPro" id="IPR007560">
    <property type="entry name" value="Restrct_endonuc_IV_Mrr"/>
</dbReference>
<dbReference type="RefSeq" id="WP_269882868.1">
    <property type="nucleotide sequence ID" value="NZ_JAQAGZ010000011.1"/>
</dbReference>
<feature type="domain" description="Restriction endonuclease type IV Mrr" evidence="3">
    <location>
        <begin position="208"/>
        <end position="317"/>
    </location>
</feature>
<dbReference type="Pfam" id="PF04471">
    <property type="entry name" value="Mrr_cat"/>
    <property type="match status" value="1"/>
</dbReference>
<gene>
    <name evidence="4" type="ORF">O9H85_18365</name>
</gene>
<protein>
    <submittedName>
        <fullName evidence="4">Restriction endonuclease</fullName>
        <ecNumber evidence="4">3.1.21.-</ecNumber>
    </submittedName>
</protein>
<feature type="transmembrane region" description="Helical" evidence="2">
    <location>
        <begin position="94"/>
        <end position="114"/>
    </location>
</feature>
<dbReference type="SUPFAM" id="SSF52980">
    <property type="entry name" value="Restriction endonuclease-like"/>
    <property type="match status" value="1"/>
</dbReference>
<dbReference type="PANTHER" id="PTHR30015:SF6">
    <property type="entry name" value="SLL1429 PROTEIN"/>
    <property type="match status" value="1"/>
</dbReference>
<proteinExistence type="predicted"/>
<dbReference type="GO" id="GO:0016787">
    <property type="term" value="F:hydrolase activity"/>
    <property type="evidence" value="ECO:0007669"/>
    <property type="project" value="UniProtKB-KW"/>
</dbReference>
<dbReference type="InterPro" id="IPR052906">
    <property type="entry name" value="Type_IV_Methyl-Rstrct_Enzyme"/>
</dbReference>
<accession>A0ABT4QBU1</accession>
<name>A0ABT4QBU1_9BACL</name>
<keyword evidence="5" id="KW-1185">Reference proteome</keyword>
<dbReference type="Proteomes" id="UP001527882">
    <property type="component" value="Unassembled WGS sequence"/>
</dbReference>
<organism evidence="4 5">
    <name type="scientific">Paenibacillus gyeongsangnamensis</name>
    <dbReference type="NCBI Taxonomy" id="3388067"/>
    <lineage>
        <taxon>Bacteria</taxon>
        <taxon>Bacillati</taxon>
        <taxon>Bacillota</taxon>
        <taxon>Bacilli</taxon>
        <taxon>Bacillales</taxon>
        <taxon>Paenibacillaceae</taxon>
        <taxon>Paenibacillus</taxon>
    </lineage>
</organism>
<comment type="caution">
    <text evidence="4">The sequence shown here is derived from an EMBL/GenBank/DDBJ whole genome shotgun (WGS) entry which is preliminary data.</text>
</comment>
<keyword evidence="2" id="KW-0812">Transmembrane</keyword>
<keyword evidence="2" id="KW-1133">Transmembrane helix</keyword>
<feature type="transmembrane region" description="Helical" evidence="2">
    <location>
        <begin position="56"/>
        <end position="82"/>
    </location>
</feature>
<reference evidence="4 5" key="1">
    <citation type="submission" date="2022-12" db="EMBL/GenBank/DDBJ databases">
        <title>Draft genome sequence of Paenibacillus sp. dW9.</title>
        <authorList>
            <person name="Choi E.-W."/>
            <person name="Kim D.-U."/>
        </authorList>
    </citation>
    <scope>NUCLEOTIDE SEQUENCE [LARGE SCALE GENOMIC DNA]</scope>
    <source>
        <strain evidence="5">dW9</strain>
    </source>
</reference>
<keyword evidence="4" id="KW-0255">Endonuclease</keyword>
<dbReference type="InterPro" id="IPR011856">
    <property type="entry name" value="tRNA_endonuc-like_dom_sf"/>
</dbReference>